<evidence type="ECO:0000256" key="2">
    <source>
        <dbReference type="RuleBase" id="RU003616"/>
    </source>
</evidence>
<dbReference type="PANTHER" id="PTHR11527">
    <property type="entry name" value="HEAT-SHOCK PROTEIN 20 FAMILY MEMBER"/>
    <property type="match status" value="1"/>
</dbReference>
<comment type="similarity">
    <text evidence="1 2">Belongs to the small heat shock protein (HSP20) family.</text>
</comment>
<dbReference type="AlphaFoldDB" id="A0A7W5U1G3"/>
<comment type="caution">
    <text evidence="4">The sequence shown here is derived from an EMBL/GenBank/DDBJ whole genome shotgun (WGS) entry which is preliminary data.</text>
</comment>
<dbReference type="Proteomes" id="UP000547528">
    <property type="component" value="Unassembled WGS sequence"/>
</dbReference>
<dbReference type="CDD" id="cd06464">
    <property type="entry name" value="ACD_sHsps-like"/>
    <property type="match status" value="1"/>
</dbReference>
<dbReference type="Gene3D" id="2.60.40.790">
    <property type="match status" value="1"/>
</dbReference>
<organism evidence="4 5">
    <name type="scientific">Garicola koreensis</name>
    <dbReference type="NCBI Taxonomy" id="1262554"/>
    <lineage>
        <taxon>Bacteria</taxon>
        <taxon>Bacillati</taxon>
        <taxon>Actinomycetota</taxon>
        <taxon>Actinomycetes</taxon>
        <taxon>Micrococcales</taxon>
        <taxon>Micrococcaceae</taxon>
        <taxon>Garicola</taxon>
    </lineage>
</organism>
<sequence>MIHTSLTRLDPFSLIDDVFRQARAPLADQSQRASGFVPAIDAHRDGDDLVAAVDLPGIDPENDVAVELSNSGRTLTISGERRTEREAEGLREVRYGSFSRTVNLPEDVSQDAISATYDAGVLTVRVAGIYAEEQPRRIHITAGAGAKQVPAADEGKKLDA</sequence>
<evidence type="ECO:0000313" key="5">
    <source>
        <dbReference type="Proteomes" id="UP000547528"/>
    </source>
</evidence>
<dbReference type="RefSeq" id="WP_183357914.1">
    <property type="nucleotide sequence ID" value="NZ_BAABKR010000001.1"/>
</dbReference>
<gene>
    <name evidence="4" type="ORF">FHX47_001105</name>
</gene>
<accession>A0A7W5U1G3</accession>
<keyword evidence="5" id="KW-1185">Reference proteome</keyword>
<evidence type="ECO:0000259" key="3">
    <source>
        <dbReference type="PROSITE" id="PS01031"/>
    </source>
</evidence>
<protein>
    <submittedName>
        <fullName evidence="4">HSP20 family protein</fullName>
    </submittedName>
</protein>
<dbReference type="PROSITE" id="PS01031">
    <property type="entry name" value="SHSP"/>
    <property type="match status" value="1"/>
</dbReference>
<dbReference type="Pfam" id="PF00011">
    <property type="entry name" value="HSP20"/>
    <property type="match status" value="1"/>
</dbReference>
<reference evidence="4 5" key="1">
    <citation type="submission" date="2020-08" db="EMBL/GenBank/DDBJ databases">
        <title>Sequencing the genomes of 1000 actinobacteria strains.</title>
        <authorList>
            <person name="Klenk H.-P."/>
        </authorList>
    </citation>
    <scope>NUCLEOTIDE SEQUENCE [LARGE SCALE GENOMIC DNA]</scope>
    <source>
        <strain evidence="4 5">DSM 28238</strain>
    </source>
</reference>
<dbReference type="SUPFAM" id="SSF49764">
    <property type="entry name" value="HSP20-like chaperones"/>
    <property type="match status" value="1"/>
</dbReference>
<dbReference type="InterPro" id="IPR031107">
    <property type="entry name" value="Small_HSP"/>
</dbReference>
<evidence type="ECO:0000313" key="4">
    <source>
        <dbReference type="EMBL" id="MBB3667486.1"/>
    </source>
</evidence>
<feature type="domain" description="SHSP" evidence="3">
    <location>
        <begin position="31"/>
        <end position="143"/>
    </location>
</feature>
<dbReference type="InterPro" id="IPR008978">
    <property type="entry name" value="HSP20-like_chaperone"/>
</dbReference>
<name>A0A7W5U1G3_9MICC</name>
<proteinExistence type="inferred from homology"/>
<dbReference type="InterPro" id="IPR002068">
    <property type="entry name" value="A-crystallin/Hsp20_dom"/>
</dbReference>
<evidence type="ECO:0000256" key="1">
    <source>
        <dbReference type="PROSITE-ProRule" id="PRU00285"/>
    </source>
</evidence>
<dbReference type="EMBL" id="JACIBT010000002">
    <property type="protein sequence ID" value="MBB3667486.1"/>
    <property type="molecule type" value="Genomic_DNA"/>
</dbReference>